<evidence type="ECO:0000313" key="3">
    <source>
        <dbReference type="Proteomes" id="UP000037315"/>
    </source>
</evidence>
<dbReference type="Proteomes" id="UP000037315">
    <property type="component" value="Unassembled WGS sequence"/>
</dbReference>
<proteinExistence type="predicted"/>
<accession>A0A0J8VRF5</accession>
<comment type="caution">
    <text evidence="2">The sequence shown here is derived from an EMBL/GenBank/DDBJ whole genome shotgun (WGS) entry which is preliminary data.</text>
</comment>
<protein>
    <submittedName>
        <fullName evidence="2">Uncharacterized protein</fullName>
    </submittedName>
</protein>
<sequence>MKKPRQRIFPTAFLLILLASFCTFRPLNFGHCSCFSCQSLKKETQRWLKITGVYKMIQLNDFIDYIKI</sequence>
<keyword evidence="1" id="KW-0732">Signal</keyword>
<feature type="chain" id="PRO_5005311034" evidence="1">
    <location>
        <begin position="26"/>
        <end position="68"/>
    </location>
</feature>
<dbReference type="PATRIC" id="fig|1656095.3.peg.564"/>
<keyword evidence="3" id="KW-1185">Reference proteome</keyword>
<evidence type="ECO:0000313" key="2">
    <source>
        <dbReference type="EMBL" id="KMV35512.1"/>
    </source>
</evidence>
<reference evidence="2 3" key="1">
    <citation type="submission" date="2015-06" db="EMBL/GenBank/DDBJ databases">
        <title>Genome sequencing of Cronobacter sp. strain DJ34 isolated from petroleum contaminated sludge of Duliajan Oil Fields, Assam, India.</title>
        <authorList>
            <person name="Pal S."/>
            <person name="Banerjee T.D."/>
            <person name="Roy A."/>
            <person name="Sar P."/>
            <person name="Kazy S.K."/>
        </authorList>
    </citation>
    <scope>NUCLEOTIDE SEQUENCE [LARGE SCALE GENOMIC DNA]</scope>
    <source>
        <strain evidence="2 3">DJ34</strain>
    </source>
</reference>
<dbReference type="AlphaFoldDB" id="A0A0J8VRF5"/>
<gene>
    <name evidence="2" type="ORF">ACH50_06305</name>
</gene>
<organism evidence="2 3">
    <name type="scientific">Franconibacter pulveris</name>
    <dbReference type="NCBI Taxonomy" id="435910"/>
    <lineage>
        <taxon>Bacteria</taxon>
        <taxon>Pseudomonadati</taxon>
        <taxon>Pseudomonadota</taxon>
        <taxon>Gammaproteobacteria</taxon>
        <taxon>Enterobacterales</taxon>
        <taxon>Enterobacteriaceae</taxon>
        <taxon>Franconibacter</taxon>
    </lineage>
</organism>
<evidence type="ECO:0000256" key="1">
    <source>
        <dbReference type="SAM" id="SignalP"/>
    </source>
</evidence>
<feature type="signal peptide" evidence="1">
    <location>
        <begin position="1"/>
        <end position="25"/>
    </location>
</feature>
<dbReference type="EMBL" id="LFEJ01000010">
    <property type="protein sequence ID" value="KMV35512.1"/>
    <property type="molecule type" value="Genomic_DNA"/>
</dbReference>
<name>A0A0J8VRF5_9ENTR</name>